<comment type="caution">
    <text evidence="2">The sequence shown here is derived from an EMBL/GenBank/DDBJ whole genome shotgun (WGS) entry which is preliminary data.</text>
</comment>
<dbReference type="VEuPathDB" id="TriTrypDB:TRSC58_06708"/>
<keyword evidence="3" id="KW-1185">Reference proteome</keyword>
<keyword evidence="1" id="KW-0472">Membrane</keyword>
<organism evidence="2 3">
    <name type="scientific">Trypanosoma rangeli</name>
    <dbReference type="NCBI Taxonomy" id="5698"/>
    <lineage>
        <taxon>Eukaryota</taxon>
        <taxon>Discoba</taxon>
        <taxon>Euglenozoa</taxon>
        <taxon>Kinetoplastea</taxon>
        <taxon>Metakinetoplastina</taxon>
        <taxon>Trypanosomatida</taxon>
        <taxon>Trypanosomatidae</taxon>
        <taxon>Trypanosoma</taxon>
        <taxon>Herpetosoma</taxon>
    </lineage>
</organism>
<evidence type="ECO:0000313" key="2">
    <source>
        <dbReference type="EMBL" id="RNE97607.1"/>
    </source>
</evidence>
<keyword evidence="1" id="KW-1133">Transmembrane helix</keyword>
<accession>A0A422MWM8</accession>
<dbReference type="RefSeq" id="XP_029234209.1">
    <property type="nucleotide sequence ID" value="XM_029385925.1"/>
</dbReference>
<dbReference type="GeneID" id="40333164"/>
<evidence type="ECO:0000256" key="1">
    <source>
        <dbReference type="SAM" id="Phobius"/>
    </source>
</evidence>
<proteinExistence type="predicted"/>
<keyword evidence="1" id="KW-0812">Transmembrane</keyword>
<protein>
    <submittedName>
        <fullName evidence="2">Uncharacterized protein</fullName>
    </submittedName>
</protein>
<reference evidence="2 3" key="1">
    <citation type="journal article" date="2018" name="BMC Genomics">
        <title>Genomic comparison of Trypanosoma conorhini and Trypanosoma rangeli to Trypanosoma cruzi strains of high and low virulence.</title>
        <authorList>
            <person name="Bradwell K.R."/>
            <person name="Koparde V.N."/>
            <person name="Matveyev A.V."/>
            <person name="Serrano M.G."/>
            <person name="Alves J.M."/>
            <person name="Parikh H."/>
            <person name="Huang B."/>
            <person name="Lee V."/>
            <person name="Espinosa-Alvarez O."/>
            <person name="Ortiz P.A."/>
            <person name="Costa-Martins A.G."/>
            <person name="Teixeira M.M."/>
            <person name="Buck G.A."/>
        </authorList>
    </citation>
    <scope>NUCLEOTIDE SEQUENCE [LARGE SCALE GENOMIC DNA]</scope>
    <source>
        <strain evidence="2 3">AM80</strain>
    </source>
</reference>
<feature type="transmembrane region" description="Helical" evidence="1">
    <location>
        <begin position="28"/>
        <end position="47"/>
    </location>
</feature>
<dbReference type="OrthoDB" id="240764at2759"/>
<dbReference type="AlphaFoldDB" id="A0A422MWM8"/>
<sequence length="221" mass="24336">MVPSAVEALVTVGSAHCVLGPPQSPHALFSGLLPILSAPCAVVNFSLRHNLRKRRWVELLRTISNLSAYALLEPYTRELRKVLVRSDTTSVLNAIGHDACYKACVYPPSLLPLMNELLLRWEAYWSALKGTMEAQRLLSVFFQSTPPSLDPAAPLENEAALGGSLVIHDEACMEHNLNEGAGNPLLMLPALEKSSLEVLHLAVLIAVYRKYTDEDELQEEI</sequence>
<dbReference type="Proteomes" id="UP000283634">
    <property type="component" value="Unassembled WGS sequence"/>
</dbReference>
<gene>
    <name evidence="2" type="ORF">TraAM80_09231</name>
</gene>
<evidence type="ECO:0000313" key="3">
    <source>
        <dbReference type="Proteomes" id="UP000283634"/>
    </source>
</evidence>
<name>A0A422MWM8_TRYRA</name>
<dbReference type="EMBL" id="MKGL01000543">
    <property type="protein sequence ID" value="RNE97607.1"/>
    <property type="molecule type" value="Genomic_DNA"/>
</dbReference>